<proteinExistence type="predicted"/>
<sequence length="24" mass="2661">MVCLKHVIIMLVPTLGSLLENMCC</sequence>
<reference evidence="1" key="1">
    <citation type="submission" date="2014-09" db="EMBL/GenBank/DDBJ databases">
        <authorList>
            <person name="Magalhaes I.L.F."/>
            <person name="Oliveira U."/>
            <person name="Santos F.R."/>
            <person name="Vidigal T.H.D.A."/>
            <person name="Brescovit A.D."/>
            <person name="Santos A.J."/>
        </authorList>
    </citation>
    <scope>NUCLEOTIDE SEQUENCE</scope>
    <source>
        <tissue evidence="1">Shoot tissue taken approximately 20 cm above the soil surface</tissue>
    </source>
</reference>
<organism evidence="1">
    <name type="scientific">Arundo donax</name>
    <name type="common">Giant reed</name>
    <name type="synonym">Donax arundinaceus</name>
    <dbReference type="NCBI Taxonomy" id="35708"/>
    <lineage>
        <taxon>Eukaryota</taxon>
        <taxon>Viridiplantae</taxon>
        <taxon>Streptophyta</taxon>
        <taxon>Embryophyta</taxon>
        <taxon>Tracheophyta</taxon>
        <taxon>Spermatophyta</taxon>
        <taxon>Magnoliopsida</taxon>
        <taxon>Liliopsida</taxon>
        <taxon>Poales</taxon>
        <taxon>Poaceae</taxon>
        <taxon>PACMAD clade</taxon>
        <taxon>Arundinoideae</taxon>
        <taxon>Arundineae</taxon>
        <taxon>Arundo</taxon>
    </lineage>
</organism>
<name>A0A0A9FS49_ARUDO</name>
<evidence type="ECO:0000313" key="1">
    <source>
        <dbReference type="EMBL" id="JAE13131.1"/>
    </source>
</evidence>
<dbReference type="EMBL" id="GBRH01184765">
    <property type="protein sequence ID" value="JAE13131.1"/>
    <property type="molecule type" value="Transcribed_RNA"/>
</dbReference>
<protein>
    <submittedName>
        <fullName evidence="1">Uncharacterized protein</fullName>
    </submittedName>
</protein>
<reference evidence="1" key="2">
    <citation type="journal article" date="2015" name="Data Brief">
        <title>Shoot transcriptome of the giant reed, Arundo donax.</title>
        <authorList>
            <person name="Barrero R.A."/>
            <person name="Guerrero F.D."/>
            <person name="Moolhuijzen P."/>
            <person name="Goolsby J.A."/>
            <person name="Tidwell J."/>
            <person name="Bellgard S.E."/>
            <person name="Bellgard M.I."/>
        </authorList>
    </citation>
    <scope>NUCLEOTIDE SEQUENCE</scope>
    <source>
        <tissue evidence="1">Shoot tissue taken approximately 20 cm above the soil surface</tissue>
    </source>
</reference>
<accession>A0A0A9FS49</accession>
<dbReference type="AlphaFoldDB" id="A0A0A9FS49"/>